<keyword evidence="1" id="KW-1133">Transmembrane helix</keyword>
<protein>
    <submittedName>
        <fullName evidence="2">Uncharacterized protein</fullName>
    </submittedName>
</protein>
<feature type="non-terminal residue" evidence="2">
    <location>
        <position position="1"/>
    </location>
</feature>
<keyword evidence="1" id="KW-0472">Membrane</keyword>
<name>A0ABR2WEG8_9FUNG</name>
<evidence type="ECO:0000256" key="1">
    <source>
        <dbReference type="SAM" id="Phobius"/>
    </source>
</evidence>
<reference evidence="2 3" key="1">
    <citation type="submission" date="2023-04" db="EMBL/GenBank/DDBJ databases">
        <title>Genome of Basidiobolus ranarum AG-B5.</title>
        <authorList>
            <person name="Stajich J.E."/>
            <person name="Carter-House D."/>
            <person name="Gryganskyi A."/>
        </authorList>
    </citation>
    <scope>NUCLEOTIDE SEQUENCE [LARGE SCALE GENOMIC DNA]</scope>
    <source>
        <strain evidence="2 3">AG-B5</strain>
    </source>
</reference>
<gene>
    <name evidence="2" type="ORF">K7432_016585</name>
</gene>
<evidence type="ECO:0000313" key="2">
    <source>
        <dbReference type="EMBL" id="KAK9759912.1"/>
    </source>
</evidence>
<accession>A0ABR2WEG8</accession>
<comment type="caution">
    <text evidence="2">The sequence shown here is derived from an EMBL/GenBank/DDBJ whole genome shotgun (WGS) entry which is preliminary data.</text>
</comment>
<organism evidence="2 3">
    <name type="scientific">Basidiobolus ranarum</name>
    <dbReference type="NCBI Taxonomy" id="34480"/>
    <lineage>
        <taxon>Eukaryota</taxon>
        <taxon>Fungi</taxon>
        <taxon>Fungi incertae sedis</taxon>
        <taxon>Zoopagomycota</taxon>
        <taxon>Entomophthoromycotina</taxon>
        <taxon>Basidiobolomycetes</taxon>
        <taxon>Basidiobolales</taxon>
        <taxon>Basidiobolaceae</taxon>
        <taxon>Basidiobolus</taxon>
    </lineage>
</organism>
<dbReference type="EMBL" id="JASJQH010002838">
    <property type="protein sequence ID" value="KAK9759912.1"/>
    <property type="molecule type" value="Genomic_DNA"/>
</dbReference>
<sequence>GPLNPEEVRNQEEIHLEDEAPIQLDEDFTISTPMKIITWVVAMIIVLLNMFLLIQVARGRF</sequence>
<dbReference type="Proteomes" id="UP001479436">
    <property type="component" value="Unassembled WGS sequence"/>
</dbReference>
<keyword evidence="3" id="KW-1185">Reference proteome</keyword>
<feature type="transmembrane region" description="Helical" evidence="1">
    <location>
        <begin position="36"/>
        <end position="57"/>
    </location>
</feature>
<proteinExistence type="predicted"/>
<keyword evidence="1" id="KW-0812">Transmembrane</keyword>
<evidence type="ECO:0000313" key="3">
    <source>
        <dbReference type="Proteomes" id="UP001479436"/>
    </source>
</evidence>